<dbReference type="Proteomes" id="UP000243096">
    <property type="component" value="Unassembled WGS sequence"/>
</dbReference>
<gene>
    <name evidence="7" type="ORF">B0O95_1324</name>
</gene>
<accession>A0A2P5K6I4</accession>
<evidence type="ECO:0000259" key="5">
    <source>
        <dbReference type="PROSITE" id="PS50531"/>
    </source>
</evidence>
<dbReference type="SUPFAM" id="SSF46689">
    <property type="entry name" value="Homeodomain-like"/>
    <property type="match status" value="1"/>
</dbReference>
<dbReference type="GO" id="GO:0015074">
    <property type="term" value="P:DNA integration"/>
    <property type="evidence" value="ECO:0007669"/>
    <property type="project" value="InterPro"/>
</dbReference>
<dbReference type="GO" id="GO:0032196">
    <property type="term" value="P:transposition"/>
    <property type="evidence" value="ECO:0007669"/>
    <property type="project" value="UniProtKB-KW"/>
</dbReference>
<dbReference type="GO" id="GO:0003677">
    <property type="term" value="F:DNA binding"/>
    <property type="evidence" value="ECO:0007669"/>
    <property type="project" value="UniProtKB-KW"/>
</dbReference>
<dbReference type="GO" id="GO:0006310">
    <property type="term" value="P:DNA recombination"/>
    <property type="evidence" value="ECO:0007669"/>
    <property type="project" value="UniProtKB-KW"/>
</dbReference>
<dbReference type="AlphaFoldDB" id="A0A2P5K6I4"/>
<keyword evidence="8" id="KW-1185">Reference proteome</keyword>
<sequence length="343" mass="39105">MLTREVIVEIRVLACQGLGIREISRELGLSRNTVRKYLRSYAEQERTPRSGRTHKLDPFKVYLHERVRAAHPAWLPATALLIEIRAMGYDGGLTRLRAYLRSLKLIKAPEPLVRFETDPGQQMQVDWVVFRRGKLPLSAFVATLGYSRASYVEFVTDERLPTLLGCHERAFDFFGGVAREVLYDNVKTVVIGRDAYGPGLHRYQPGLLDFAKHHNFVPRLCKPYRAKTKGKVESFNGYLRRSFYNPLASRLAQDRLALDATTANAEVVRWLRDVANVRIHGTTGQPPLERLLLEQPKLQPLPQPWRASLPCACVPTMPPPSRFDNTPLQHQLSVYQALLTEAR</sequence>
<comment type="similarity">
    <text evidence="1">Belongs to the transposase IS21/IS408/IS1162 family.</text>
</comment>
<dbReference type="SUPFAM" id="SSF53098">
    <property type="entry name" value="Ribonuclease H-like"/>
    <property type="match status" value="1"/>
</dbReference>
<dbReference type="InterPro" id="IPR012337">
    <property type="entry name" value="RNaseH-like_sf"/>
</dbReference>
<name>A0A2P5K6I4_9BURK</name>
<dbReference type="NCBIfam" id="NF033546">
    <property type="entry name" value="transpos_IS21"/>
    <property type="match status" value="1"/>
</dbReference>
<dbReference type="PANTHER" id="PTHR35004:SF6">
    <property type="entry name" value="TRANSPOSASE"/>
    <property type="match status" value="1"/>
</dbReference>
<dbReference type="InterPro" id="IPR017894">
    <property type="entry name" value="HTH_IS21_transposase_type"/>
</dbReference>
<proteinExistence type="inferred from homology"/>
<dbReference type="EMBL" id="PRDW01000032">
    <property type="protein sequence ID" value="PPB80656.1"/>
    <property type="molecule type" value="Genomic_DNA"/>
</dbReference>
<dbReference type="Pfam" id="PF13384">
    <property type="entry name" value="HTH_23"/>
    <property type="match status" value="1"/>
</dbReference>
<dbReference type="Gene3D" id="1.10.10.60">
    <property type="entry name" value="Homeodomain-like"/>
    <property type="match status" value="1"/>
</dbReference>
<feature type="domain" description="HTH IS21-type" evidence="5">
    <location>
        <begin position="5"/>
        <end position="67"/>
    </location>
</feature>
<evidence type="ECO:0000256" key="3">
    <source>
        <dbReference type="ARBA" id="ARBA00023125"/>
    </source>
</evidence>
<evidence type="ECO:0000259" key="6">
    <source>
        <dbReference type="PROSITE" id="PS50994"/>
    </source>
</evidence>
<feature type="domain" description="Integrase catalytic" evidence="6">
    <location>
        <begin position="115"/>
        <end position="295"/>
    </location>
</feature>
<evidence type="ECO:0000256" key="1">
    <source>
        <dbReference type="ARBA" id="ARBA00009277"/>
    </source>
</evidence>
<dbReference type="Gene3D" id="3.30.420.10">
    <property type="entry name" value="Ribonuclease H-like superfamily/Ribonuclease H"/>
    <property type="match status" value="1"/>
</dbReference>
<dbReference type="PANTHER" id="PTHR35004">
    <property type="entry name" value="TRANSPOSASE RV3428C-RELATED"/>
    <property type="match status" value="1"/>
</dbReference>
<evidence type="ECO:0000256" key="2">
    <source>
        <dbReference type="ARBA" id="ARBA00022578"/>
    </source>
</evidence>
<keyword evidence="4" id="KW-0233">DNA recombination</keyword>
<dbReference type="Pfam" id="PF00665">
    <property type="entry name" value="rve"/>
    <property type="match status" value="1"/>
</dbReference>
<keyword evidence="2" id="KW-0815">Transposition</keyword>
<dbReference type="InterPro" id="IPR036397">
    <property type="entry name" value="RNaseH_sf"/>
</dbReference>
<dbReference type="InterPro" id="IPR001584">
    <property type="entry name" value="Integrase_cat-core"/>
</dbReference>
<evidence type="ECO:0000313" key="7">
    <source>
        <dbReference type="EMBL" id="PPB80656.1"/>
    </source>
</evidence>
<comment type="caution">
    <text evidence="7">The sequence shown here is derived from an EMBL/GenBank/DDBJ whole genome shotgun (WGS) entry which is preliminary data.</text>
</comment>
<evidence type="ECO:0000256" key="4">
    <source>
        <dbReference type="ARBA" id="ARBA00023172"/>
    </source>
</evidence>
<keyword evidence="3" id="KW-0238">DNA-binding</keyword>
<protein>
    <submittedName>
        <fullName evidence="7">Transposase</fullName>
    </submittedName>
</protein>
<dbReference type="RefSeq" id="WP_416171946.1">
    <property type="nucleotide sequence ID" value="NZ_CP062179.1"/>
</dbReference>
<dbReference type="InterPro" id="IPR009057">
    <property type="entry name" value="Homeodomain-like_sf"/>
</dbReference>
<dbReference type="PROSITE" id="PS50531">
    <property type="entry name" value="HTH_IS21"/>
    <property type="match status" value="1"/>
</dbReference>
<reference evidence="7 8" key="1">
    <citation type="submission" date="2018-01" db="EMBL/GenBank/DDBJ databases">
        <title>Genomic Encyclopedia of Type Strains, Phase III (KMG-III): the genomes of soil and plant-associated and newly described type strains.</title>
        <authorList>
            <person name="Whitman W."/>
        </authorList>
    </citation>
    <scope>NUCLEOTIDE SEQUENCE [LARGE SCALE GENOMIC DNA]</scope>
    <source>
        <strain evidence="7 8">HKI456</strain>
    </source>
</reference>
<evidence type="ECO:0000313" key="8">
    <source>
        <dbReference type="Proteomes" id="UP000243096"/>
    </source>
</evidence>
<organism evidence="7 8">
    <name type="scientific">Mycetohabitans endofungorum</name>
    <dbReference type="NCBI Taxonomy" id="417203"/>
    <lineage>
        <taxon>Bacteria</taxon>
        <taxon>Pseudomonadati</taxon>
        <taxon>Pseudomonadota</taxon>
        <taxon>Betaproteobacteria</taxon>
        <taxon>Burkholderiales</taxon>
        <taxon>Burkholderiaceae</taxon>
        <taxon>Mycetohabitans</taxon>
    </lineage>
</organism>
<dbReference type="PROSITE" id="PS50994">
    <property type="entry name" value="INTEGRASE"/>
    <property type="match status" value="1"/>
</dbReference>